<evidence type="ECO:0000313" key="12">
    <source>
        <dbReference type="Proteomes" id="UP001597301"/>
    </source>
</evidence>
<evidence type="ECO:0000256" key="3">
    <source>
        <dbReference type="ARBA" id="ARBA00011901"/>
    </source>
</evidence>
<feature type="domain" description="N-acetylmuramoyl-L-alanine amidase" evidence="10">
    <location>
        <begin position="13"/>
        <end position="152"/>
    </location>
</feature>
<keyword evidence="12" id="KW-1185">Reference proteome</keyword>
<evidence type="ECO:0000256" key="4">
    <source>
        <dbReference type="ARBA" id="ARBA00022801"/>
    </source>
</evidence>
<dbReference type="EC" id="3.5.1.28" evidence="3"/>
<keyword evidence="7" id="KW-0961">Cell wall biogenesis/degradation</keyword>
<organism evidence="11 12">
    <name type="scientific">Siminovitchia sediminis</name>
    <dbReference type="NCBI Taxonomy" id="1274353"/>
    <lineage>
        <taxon>Bacteria</taxon>
        <taxon>Bacillati</taxon>
        <taxon>Bacillota</taxon>
        <taxon>Bacilli</taxon>
        <taxon>Bacillales</taxon>
        <taxon>Bacillaceae</taxon>
        <taxon>Siminovitchia</taxon>
    </lineage>
</organism>
<comment type="similarity">
    <text evidence="2">Belongs to the N-acetylmuramoyl-L-alanine amidase 2 family.</text>
</comment>
<dbReference type="SMART" id="SM00644">
    <property type="entry name" value="Ami_2"/>
    <property type="match status" value="1"/>
</dbReference>
<reference evidence="12" key="1">
    <citation type="journal article" date="2019" name="Int. J. Syst. Evol. Microbiol.">
        <title>The Global Catalogue of Microorganisms (GCM) 10K type strain sequencing project: providing services to taxonomists for standard genome sequencing and annotation.</title>
        <authorList>
            <consortium name="The Broad Institute Genomics Platform"/>
            <consortium name="The Broad Institute Genome Sequencing Center for Infectious Disease"/>
            <person name="Wu L."/>
            <person name="Ma J."/>
        </authorList>
    </citation>
    <scope>NUCLEOTIDE SEQUENCE [LARGE SCALE GENOMIC DNA]</scope>
    <source>
        <strain evidence="12">CGMCC 1.12295</strain>
    </source>
</reference>
<comment type="catalytic activity">
    <reaction evidence="1">
        <text>Hydrolyzes the link between N-acetylmuramoyl residues and L-amino acid residues in certain cell-wall glycopeptides.</text>
        <dbReference type="EC" id="3.5.1.28"/>
    </reaction>
</comment>
<comment type="caution">
    <text evidence="11">The sequence shown here is derived from an EMBL/GenBank/DDBJ whole genome shotgun (WGS) entry which is preliminary data.</text>
</comment>
<dbReference type="Gene3D" id="3.40.80.10">
    <property type="entry name" value="Peptidoglycan recognition protein-like"/>
    <property type="match status" value="1"/>
</dbReference>
<dbReference type="Pfam" id="PF12200">
    <property type="entry name" value="DUF3597"/>
    <property type="match status" value="2"/>
</dbReference>
<evidence type="ECO:0000313" key="11">
    <source>
        <dbReference type="EMBL" id="MFD1707810.1"/>
    </source>
</evidence>
<dbReference type="CDD" id="cd06583">
    <property type="entry name" value="PGRP"/>
    <property type="match status" value="1"/>
</dbReference>
<evidence type="ECO:0000256" key="1">
    <source>
        <dbReference type="ARBA" id="ARBA00001561"/>
    </source>
</evidence>
<evidence type="ECO:0000256" key="2">
    <source>
        <dbReference type="ARBA" id="ARBA00007553"/>
    </source>
</evidence>
<dbReference type="InterPro" id="IPR022016">
    <property type="entry name" value="DUF3597"/>
</dbReference>
<dbReference type="InterPro" id="IPR036505">
    <property type="entry name" value="Amidase/PGRP_sf"/>
</dbReference>
<evidence type="ECO:0000256" key="7">
    <source>
        <dbReference type="ARBA" id="ARBA00023316"/>
    </source>
</evidence>
<dbReference type="Proteomes" id="UP001597301">
    <property type="component" value="Unassembled WGS sequence"/>
</dbReference>
<dbReference type="InterPro" id="IPR051206">
    <property type="entry name" value="NAMLAA_amidase_2"/>
</dbReference>
<dbReference type="RefSeq" id="WP_380774639.1">
    <property type="nucleotide sequence ID" value="NZ_JBHUEO010000045.1"/>
</dbReference>
<dbReference type="PANTHER" id="PTHR30417:SF11">
    <property type="entry name" value="N-ACETYLMURAMOYL-L-ALANINE AMIDASE XLYA"/>
    <property type="match status" value="1"/>
</dbReference>
<keyword evidence="5" id="KW-0749">Sporulation</keyword>
<keyword evidence="6" id="KW-0178">Competence</keyword>
<keyword evidence="4 11" id="KW-0378">Hydrolase</keyword>
<evidence type="ECO:0000256" key="6">
    <source>
        <dbReference type="ARBA" id="ARBA00023287"/>
    </source>
</evidence>
<dbReference type="PANTHER" id="PTHR30417">
    <property type="entry name" value="N-ACETYLMURAMOYL-L-ALANINE AMIDASE AMID"/>
    <property type="match status" value="1"/>
</dbReference>
<evidence type="ECO:0000256" key="9">
    <source>
        <dbReference type="ARBA" id="ARBA00032390"/>
    </source>
</evidence>
<dbReference type="Pfam" id="PF01510">
    <property type="entry name" value="Amidase_2"/>
    <property type="match status" value="1"/>
</dbReference>
<evidence type="ECO:0000256" key="8">
    <source>
        <dbReference type="ARBA" id="ARBA00030881"/>
    </source>
</evidence>
<dbReference type="SUPFAM" id="SSF55846">
    <property type="entry name" value="N-acetylmuramoyl-L-alanine amidase-like"/>
    <property type="match status" value="1"/>
</dbReference>
<evidence type="ECO:0000256" key="5">
    <source>
        <dbReference type="ARBA" id="ARBA00022969"/>
    </source>
</evidence>
<dbReference type="SUPFAM" id="SSF158634">
    <property type="entry name" value="RPA2825-like"/>
    <property type="match status" value="2"/>
</dbReference>
<dbReference type="EMBL" id="JBHUEO010000045">
    <property type="protein sequence ID" value="MFD1707810.1"/>
    <property type="molecule type" value="Genomic_DNA"/>
</dbReference>
<proteinExistence type="inferred from homology"/>
<dbReference type="InterPro" id="IPR002502">
    <property type="entry name" value="Amidase_domain"/>
</dbReference>
<accession>A0ABW4KIG9</accession>
<protein>
    <recommendedName>
        <fullName evidence="3">N-acetylmuramoyl-L-alanine amidase</fullName>
        <ecNumber evidence="3">3.5.1.28</ecNumber>
    </recommendedName>
    <alternativeName>
        <fullName evidence="9">Autolysin</fullName>
    </alternativeName>
    <alternativeName>
        <fullName evidence="8">Cell wall hydrolase</fullName>
    </alternativeName>
</protein>
<sequence>MVAIKRQLVSQNVIEQRSYGYGNPCNYITIHQTGNTNRGADAQAHANIQTKLNPRTASWHYQVDDHEIIQSFPDTVMCWHASDGQGPGNTQSIAIEICVNRDGNYEKAMRNAADLTKHLMRKHNLGIDKIKQHHDWSLKDCPDQLREGYKGIAWDDFLRMVENEVPTDPPEIESSPQKGTYSGNSIVDYLKSINMDSSFANRSKLAAQYGIENYRGTAEQNLELLNRMRTVSNSNKPSQSYTGHSIVDYLKSIGVDASFANRERLAKQYGITNYKGTASQNLDLLNKIRSNSLSTPAKPKGGYGDWIHC</sequence>
<evidence type="ECO:0000259" key="10">
    <source>
        <dbReference type="SMART" id="SM00644"/>
    </source>
</evidence>
<name>A0ABW4KIG9_9BACI</name>
<gene>
    <name evidence="11" type="ORF">ACFSCZ_13880</name>
</gene>
<dbReference type="GO" id="GO:0008745">
    <property type="term" value="F:N-acetylmuramoyl-L-alanine amidase activity"/>
    <property type="evidence" value="ECO:0007669"/>
    <property type="project" value="UniProtKB-EC"/>
</dbReference>